<feature type="compositionally biased region" description="Low complexity" evidence="1">
    <location>
        <begin position="328"/>
        <end position="338"/>
    </location>
</feature>
<evidence type="ECO:0000313" key="5">
    <source>
        <dbReference type="Proteomes" id="UP000542342"/>
    </source>
</evidence>
<dbReference type="InterPro" id="IPR003156">
    <property type="entry name" value="DHHA1_dom"/>
</dbReference>
<keyword evidence="5" id="KW-1185">Reference proteome</keyword>
<sequence length="344" mass="37860">MPVDWSGLVTLLRQRDRPLLMTHVRPDADGLGSQLALYEMLQVMGKHPRVAIASRLPPRYAFLDPERRIIEDFKSADWQDRDCVLILDTGTWAQLGDFADWLRRSTLPRVVIDHHRTQDDLGGLACVDVTAEATGRLVYELIQALGLPLRPGAAQNLFMALATDTGWFRHANTTPNTFTLAATLMQAGAQPTILYEKLYETATLARLRLVGLALERLHIALGGKVAYTEIYLKDYPLTGAVPGDTEELINYPRSLEGVEVALVFIEQASGGTKVSFRSRSVDISRLAERFGGGGHPLACGATLPLPLHQARETVLAALQEWLRPSPSPDAASPLLTSPQEPPHH</sequence>
<dbReference type="RefSeq" id="WP_194537812.1">
    <property type="nucleotide sequence ID" value="NZ_JACEFB010000005.1"/>
</dbReference>
<name>A0A7V9ABS4_9BACT</name>
<organism evidence="4 5">
    <name type="scientific">Thermogemmata fonticola</name>
    <dbReference type="NCBI Taxonomy" id="2755323"/>
    <lineage>
        <taxon>Bacteria</taxon>
        <taxon>Pseudomonadati</taxon>
        <taxon>Planctomycetota</taxon>
        <taxon>Planctomycetia</taxon>
        <taxon>Gemmatales</taxon>
        <taxon>Gemmataceae</taxon>
        <taxon>Thermogemmata</taxon>
    </lineage>
</organism>
<dbReference type="InterPro" id="IPR001667">
    <property type="entry name" value="DDH_dom"/>
</dbReference>
<feature type="domain" description="DDH" evidence="2">
    <location>
        <begin position="20"/>
        <end position="143"/>
    </location>
</feature>
<dbReference type="SUPFAM" id="SSF64182">
    <property type="entry name" value="DHH phosphoesterases"/>
    <property type="match status" value="1"/>
</dbReference>
<reference evidence="4 5" key="1">
    <citation type="submission" date="2020-07" db="EMBL/GenBank/DDBJ databases">
        <title>Thermogemmata thermophila gen. nov., sp. nov., a novel moderate thermophilic planctomycete from a Kamchatka hot spring.</title>
        <authorList>
            <person name="Elcheninov A.G."/>
            <person name="Podosokorskaya O.A."/>
            <person name="Kovaleva O.L."/>
            <person name="Novikov A."/>
            <person name="Bonch-Osmolovskaya E.A."/>
            <person name="Toshchakov S.V."/>
            <person name="Kublanov I.V."/>
        </authorList>
    </citation>
    <scope>NUCLEOTIDE SEQUENCE [LARGE SCALE GENOMIC DNA]</scope>
    <source>
        <strain evidence="4 5">2918</strain>
    </source>
</reference>
<dbReference type="Pfam" id="PF02272">
    <property type="entry name" value="DHHA1"/>
    <property type="match status" value="1"/>
</dbReference>
<evidence type="ECO:0000259" key="2">
    <source>
        <dbReference type="Pfam" id="PF01368"/>
    </source>
</evidence>
<dbReference type="PANTHER" id="PTHR47618">
    <property type="entry name" value="BIFUNCTIONAL OLIGORIBONUCLEASE AND PAP PHOSPHATASE NRNA"/>
    <property type="match status" value="1"/>
</dbReference>
<dbReference type="GO" id="GO:0003676">
    <property type="term" value="F:nucleic acid binding"/>
    <property type="evidence" value="ECO:0007669"/>
    <property type="project" value="InterPro"/>
</dbReference>
<dbReference type="EMBL" id="JACEFB010000005">
    <property type="protein sequence ID" value="MBA2226383.1"/>
    <property type="molecule type" value="Genomic_DNA"/>
</dbReference>
<dbReference type="Gene3D" id="3.10.310.30">
    <property type="match status" value="1"/>
</dbReference>
<dbReference type="InterPro" id="IPR038763">
    <property type="entry name" value="DHH_sf"/>
</dbReference>
<dbReference type="Pfam" id="PF01368">
    <property type="entry name" value="DHH"/>
    <property type="match status" value="1"/>
</dbReference>
<dbReference type="Gene3D" id="3.90.1640.10">
    <property type="entry name" value="inorganic pyrophosphatase (n-terminal core)"/>
    <property type="match status" value="1"/>
</dbReference>
<gene>
    <name evidence="4" type="ORF">H0921_09450</name>
</gene>
<evidence type="ECO:0000259" key="3">
    <source>
        <dbReference type="Pfam" id="PF02272"/>
    </source>
</evidence>
<comment type="caution">
    <text evidence="4">The sequence shown here is derived from an EMBL/GenBank/DDBJ whole genome shotgun (WGS) entry which is preliminary data.</text>
</comment>
<dbReference type="InterPro" id="IPR051319">
    <property type="entry name" value="Oligoribo/pAp-PDE_c-di-AMP_PDE"/>
</dbReference>
<dbReference type="PANTHER" id="PTHR47618:SF1">
    <property type="entry name" value="BIFUNCTIONAL OLIGORIBONUCLEASE AND PAP PHOSPHATASE NRNA"/>
    <property type="match status" value="1"/>
</dbReference>
<dbReference type="Proteomes" id="UP000542342">
    <property type="component" value="Unassembled WGS sequence"/>
</dbReference>
<proteinExistence type="predicted"/>
<dbReference type="AlphaFoldDB" id="A0A7V9ABS4"/>
<feature type="domain" description="DHHA1" evidence="3">
    <location>
        <begin position="238"/>
        <end position="322"/>
    </location>
</feature>
<evidence type="ECO:0000256" key="1">
    <source>
        <dbReference type="SAM" id="MobiDB-lite"/>
    </source>
</evidence>
<feature type="region of interest" description="Disordered" evidence="1">
    <location>
        <begin position="324"/>
        <end position="344"/>
    </location>
</feature>
<accession>A0A7V9ABS4</accession>
<protein>
    <submittedName>
        <fullName evidence="4">Bifunctional oligoribonuclease/PAP phosphatase NrnA</fullName>
    </submittedName>
</protein>
<evidence type="ECO:0000313" key="4">
    <source>
        <dbReference type="EMBL" id="MBA2226383.1"/>
    </source>
</evidence>